<evidence type="ECO:0000256" key="1">
    <source>
        <dbReference type="SAM" id="SignalP"/>
    </source>
</evidence>
<proteinExistence type="predicted"/>
<dbReference type="CDD" id="cd09620">
    <property type="entry name" value="CBM9_like_3"/>
    <property type="match status" value="1"/>
</dbReference>
<reference evidence="3" key="1">
    <citation type="submission" date="2016-11" db="EMBL/GenBank/DDBJ databases">
        <authorList>
            <person name="Varghese N."/>
            <person name="Submissions S."/>
        </authorList>
    </citation>
    <scope>NUCLEOTIDE SEQUENCE [LARGE SCALE GENOMIC DNA]</scope>
    <source>
        <strain evidence="3">GAS401</strain>
    </source>
</reference>
<evidence type="ECO:0000313" key="2">
    <source>
        <dbReference type="EMBL" id="SHN86280.1"/>
    </source>
</evidence>
<feature type="signal peptide" evidence="1">
    <location>
        <begin position="1"/>
        <end position="18"/>
    </location>
</feature>
<dbReference type="OrthoDB" id="9342686at2"/>
<protein>
    <recommendedName>
        <fullName evidence="4">Carbohydrate-binding domain-containing protein</fullName>
    </recommendedName>
</protein>
<gene>
    <name evidence="2" type="ORF">SAMN05444170_6626</name>
</gene>
<dbReference type="Gene3D" id="2.60.40.1190">
    <property type="match status" value="1"/>
</dbReference>
<keyword evidence="3" id="KW-1185">Reference proteome</keyword>
<dbReference type="Proteomes" id="UP000184096">
    <property type="component" value="Chromosome I"/>
</dbReference>
<dbReference type="RefSeq" id="WP_156898830.1">
    <property type="nucleotide sequence ID" value="NZ_LT670849.1"/>
</dbReference>
<sequence>MRILGALAILLSCSNAWGCELSLVAPAASLLKDPVQAHTSLADDALTVRFTVASPSINAKKLLAPNEHPYEFDVVEVFVTFSDSGFPYFEYEVSPYNQTFQVRIVSRREHHEGVDLGLTSTVEISRSGWTAQLTIPLKPLGWDGDASKIRGNLYSVLGPSKKRSYWSAFLPKTTRPDFHRPEYFKPLLQC</sequence>
<feature type="chain" id="PRO_5012274855" description="Carbohydrate-binding domain-containing protein" evidence="1">
    <location>
        <begin position="19"/>
        <end position="190"/>
    </location>
</feature>
<accession>A0A1M7UTL1</accession>
<organism evidence="2 3">
    <name type="scientific">Bradyrhizobium erythrophlei</name>
    <dbReference type="NCBI Taxonomy" id="1437360"/>
    <lineage>
        <taxon>Bacteria</taxon>
        <taxon>Pseudomonadati</taxon>
        <taxon>Pseudomonadota</taxon>
        <taxon>Alphaproteobacteria</taxon>
        <taxon>Hyphomicrobiales</taxon>
        <taxon>Nitrobacteraceae</taxon>
        <taxon>Bradyrhizobium</taxon>
    </lineage>
</organism>
<dbReference type="SUPFAM" id="SSF49344">
    <property type="entry name" value="CBD9-like"/>
    <property type="match status" value="1"/>
</dbReference>
<dbReference type="AlphaFoldDB" id="A0A1M7UTL1"/>
<evidence type="ECO:0008006" key="4">
    <source>
        <dbReference type="Google" id="ProtNLM"/>
    </source>
</evidence>
<dbReference type="EMBL" id="LT670849">
    <property type="protein sequence ID" value="SHN86280.1"/>
    <property type="molecule type" value="Genomic_DNA"/>
</dbReference>
<name>A0A1M7UTL1_9BRAD</name>
<evidence type="ECO:0000313" key="3">
    <source>
        <dbReference type="Proteomes" id="UP000184096"/>
    </source>
</evidence>
<keyword evidence="1" id="KW-0732">Signal</keyword>